<evidence type="ECO:0000313" key="1">
    <source>
        <dbReference type="EMBL" id="GBN61802.1"/>
    </source>
</evidence>
<evidence type="ECO:0000313" key="2">
    <source>
        <dbReference type="Proteomes" id="UP000499080"/>
    </source>
</evidence>
<dbReference type="EMBL" id="BGPR01138284">
    <property type="protein sequence ID" value="GBN61802.1"/>
    <property type="molecule type" value="Genomic_DNA"/>
</dbReference>
<accession>A0A4Y2QES4</accession>
<reference evidence="1 2" key="1">
    <citation type="journal article" date="2019" name="Sci. Rep.">
        <title>Orb-weaving spider Araneus ventricosus genome elucidates the spidroin gene catalogue.</title>
        <authorList>
            <person name="Kono N."/>
            <person name="Nakamura H."/>
            <person name="Ohtoshi R."/>
            <person name="Moran D.A.P."/>
            <person name="Shinohara A."/>
            <person name="Yoshida Y."/>
            <person name="Fujiwara M."/>
            <person name="Mori M."/>
            <person name="Tomita M."/>
            <person name="Arakawa K."/>
        </authorList>
    </citation>
    <scope>NUCLEOTIDE SEQUENCE [LARGE SCALE GENOMIC DNA]</scope>
</reference>
<dbReference type="AlphaFoldDB" id="A0A4Y2QES4"/>
<sequence length="104" mass="12261">MAWSQSPPFHFLVNYFRHVIYYRSTLHKFINYQSLRSQTSAFSDFLCEPRNPSHSPRPYDTFIGSQSKLSDGYWERLNIQPCAPQQGRFFTSTIGFGVEWNGRE</sequence>
<name>A0A4Y2QES4_ARAVE</name>
<organism evidence="1 2">
    <name type="scientific">Araneus ventricosus</name>
    <name type="common">Orbweaver spider</name>
    <name type="synonym">Epeira ventricosa</name>
    <dbReference type="NCBI Taxonomy" id="182803"/>
    <lineage>
        <taxon>Eukaryota</taxon>
        <taxon>Metazoa</taxon>
        <taxon>Ecdysozoa</taxon>
        <taxon>Arthropoda</taxon>
        <taxon>Chelicerata</taxon>
        <taxon>Arachnida</taxon>
        <taxon>Araneae</taxon>
        <taxon>Araneomorphae</taxon>
        <taxon>Entelegynae</taxon>
        <taxon>Araneoidea</taxon>
        <taxon>Araneidae</taxon>
        <taxon>Araneus</taxon>
    </lineage>
</organism>
<keyword evidence="2" id="KW-1185">Reference proteome</keyword>
<protein>
    <submittedName>
        <fullName evidence="1">Uncharacterized protein</fullName>
    </submittedName>
</protein>
<gene>
    <name evidence="1" type="ORF">AVEN_173366_1</name>
</gene>
<proteinExistence type="predicted"/>
<dbReference type="Proteomes" id="UP000499080">
    <property type="component" value="Unassembled WGS sequence"/>
</dbReference>
<comment type="caution">
    <text evidence="1">The sequence shown here is derived from an EMBL/GenBank/DDBJ whole genome shotgun (WGS) entry which is preliminary data.</text>
</comment>